<keyword evidence="5" id="KW-0808">Transferase</keyword>
<feature type="region of interest" description="Disordered" evidence="6">
    <location>
        <begin position="32"/>
        <end position="66"/>
    </location>
</feature>
<gene>
    <name evidence="7" type="ordered locus">VIT_10s0003g02150</name>
</gene>
<evidence type="ECO:0000256" key="6">
    <source>
        <dbReference type="SAM" id="MobiDB-lite"/>
    </source>
</evidence>
<evidence type="ECO:0000256" key="3">
    <source>
        <dbReference type="ARBA" id="ARBA00012538"/>
    </source>
</evidence>
<accession>F6HME4</accession>
<evidence type="ECO:0000256" key="4">
    <source>
        <dbReference type="ARBA" id="ARBA00022676"/>
    </source>
</evidence>
<dbReference type="PANTHER" id="PTHR10788:SF106">
    <property type="entry name" value="BCDNA.GH08860"/>
    <property type="match status" value="1"/>
</dbReference>
<dbReference type="PaxDb" id="29760-VIT_10s0003g02150.t01"/>
<dbReference type="eggNOG" id="KOG1050">
    <property type="taxonomic scope" value="Eukaryota"/>
</dbReference>
<comment type="similarity">
    <text evidence="1">In the N-terminal section; belongs to the glycosyltransferase 20 family.</text>
</comment>
<dbReference type="HOGENOM" id="CLU_656222_0_0_1"/>
<evidence type="ECO:0000256" key="1">
    <source>
        <dbReference type="ARBA" id="ARBA00005409"/>
    </source>
</evidence>
<name>F6HME4_VITVI</name>
<protein>
    <recommendedName>
        <fullName evidence="3">alpha,alpha-trehalose-phosphate synthase (UDP-forming)</fullName>
        <ecNumber evidence="3">2.4.1.15</ecNumber>
    </recommendedName>
</protein>
<evidence type="ECO:0000256" key="5">
    <source>
        <dbReference type="ARBA" id="ARBA00022679"/>
    </source>
</evidence>
<dbReference type="InterPro" id="IPR001830">
    <property type="entry name" value="Glyco_trans_20"/>
</dbReference>
<evidence type="ECO:0000313" key="8">
    <source>
        <dbReference type="Proteomes" id="UP000009183"/>
    </source>
</evidence>
<comment type="similarity">
    <text evidence="2">In the C-terminal section; belongs to the trehalose phosphatase family.</text>
</comment>
<dbReference type="STRING" id="29760.F6HME4"/>
<feature type="compositionally biased region" description="Basic and acidic residues" evidence="6">
    <location>
        <begin position="38"/>
        <end position="47"/>
    </location>
</feature>
<dbReference type="OrthoDB" id="755951at2759"/>
<organism evidence="7 8">
    <name type="scientific">Vitis vinifera</name>
    <name type="common">Grape</name>
    <dbReference type="NCBI Taxonomy" id="29760"/>
    <lineage>
        <taxon>Eukaryota</taxon>
        <taxon>Viridiplantae</taxon>
        <taxon>Streptophyta</taxon>
        <taxon>Embryophyta</taxon>
        <taxon>Tracheophyta</taxon>
        <taxon>Spermatophyta</taxon>
        <taxon>Magnoliopsida</taxon>
        <taxon>eudicotyledons</taxon>
        <taxon>Gunneridae</taxon>
        <taxon>Pentapetalae</taxon>
        <taxon>rosids</taxon>
        <taxon>Vitales</taxon>
        <taxon>Vitaceae</taxon>
        <taxon>Viteae</taxon>
        <taxon>Vitis</taxon>
    </lineage>
</organism>
<dbReference type="Pfam" id="PF00982">
    <property type="entry name" value="Glyco_transf_20"/>
    <property type="match status" value="1"/>
</dbReference>
<dbReference type="EMBL" id="FN595992">
    <property type="protein sequence ID" value="CCB55733.1"/>
    <property type="molecule type" value="Genomic_DNA"/>
</dbReference>
<dbReference type="InParanoid" id="F6HME4"/>
<dbReference type="GO" id="GO:0003825">
    <property type="term" value="F:alpha,alpha-trehalose-phosphate synthase (UDP-forming) activity"/>
    <property type="evidence" value="ECO:0007669"/>
    <property type="project" value="UniProtKB-EC"/>
</dbReference>
<evidence type="ECO:0000256" key="2">
    <source>
        <dbReference type="ARBA" id="ARBA00006330"/>
    </source>
</evidence>
<keyword evidence="8" id="KW-1185">Reference proteome</keyword>
<sequence length="419" mass="47956">MPGNRYSFNSSTPRTRLERLLRERELRKFNQSFNLTNEVKDGNREGDPFGNDSANEGDNGGVPNEEEFLEGFTAGRTVGDAFERQDARPSKQRLLVVANRLPVSAVRKGEDSWQLEISVGGLVSALLGVKEFEARWIGWAGVNVPDEIGQKSLAKALAEKRCIPVFLDEEIVHQYYNGYCNNMLWPLFHYLGLPQEDRLATTRSFQSQFDAYKKANQMFADVVNEHYQNGDVVWCHDYHLMFLPKCLKEYNIEMKVGWFLHTPFPSSEIHRTLPSRSELLRSVLAADLVGFHTYDYARHFVSACTRILGLEGTPEGVEDQGKLTRVAAFPIGIDSDRFIRALELPQVQNHIKELKERFAGRKVDALYESTLFRNLERKAHLVNWETICVDKEKGGAWHKEANPLEQILAWQMDLEICLC</sequence>
<proteinExistence type="inferred from homology"/>
<evidence type="ECO:0000313" key="7">
    <source>
        <dbReference type="EMBL" id="CCB55733.1"/>
    </source>
</evidence>
<dbReference type="GO" id="GO:0005992">
    <property type="term" value="P:trehalose biosynthetic process"/>
    <property type="evidence" value="ECO:0007669"/>
    <property type="project" value="InterPro"/>
</dbReference>
<dbReference type="SUPFAM" id="SSF53756">
    <property type="entry name" value="UDP-Glycosyltransferase/glycogen phosphorylase"/>
    <property type="match status" value="1"/>
</dbReference>
<dbReference type="Proteomes" id="UP000009183">
    <property type="component" value="Chromosome 10"/>
</dbReference>
<dbReference type="Gene3D" id="3.40.50.2000">
    <property type="entry name" value="Glycogen Phosphorylase B"/>
    <property type="match status" value="1"/>
</dbReference>
<dbReference type="EC" id="2.4.1.15" evidence="3"/>
<dbReference type="PANTHER" id="PTHR10788">
    <property type="entry name" value="TREHALOSE-6-PHOSPHATE SYNTHASE"/>
    <property type="match status" value="1"/>
</dbReference>
<dbReference type="AlphaFoldDB" id="F6HME4"/>
<keyword evidence="4" id="KW-0328">Glycosyltransferase</keyword>
<reference evidence="8" key="1">
    <citation type="journal article" date="2007" name="Nature">
        <title>The grapevine genome sequence suggests ancestral hexaploidization in major angiosperm phyla.</title>
        <authorList>
            <consortium name="The French-Italian Public Consortium for Grapevine Genome Characterization."/>
            <person name="Jaillon O."/>
            <person name="Aury J.-M."/>
            <person name="Noel B."/>
            <person name="Policriti A."/>
            <person name="Clepet C."/>
            <person name="Casagrande A."/>
            <person name="Choisne N."/>
            <person name="Aubourg S."/>
            <person name="Vitulo N."/>
            <person name="Jubin C."/>
            <person name="Vezzi A."/>
            <person name="Legeai F."/>
            <person name="Hugueney P."/>
            <person name="Dasilva C."/>
            <person name="Horner D."/>
            <person name="Mica E."/>
            <person name="Jublot D."/>
            <person name="Poulain J."/>
            <person name="Bruyere C."/>
            <person name="Billault A."/>
            <person name="Segurens B."/>
            <person name="Gouyvenoux M."/>
            <person name="Ugarte E."/>
            <person name="Cattonaro F."/>
            <person name="Anthouard V."/>
            <person name="Vico V."/>
            <person name="Del Fabbro C."/>
            <person name="Alaux M."/>
            <person name="Di Gaspero G."/>
            <person name="Dumas V."/>
            <person name="Felice N."/>
            <person name="Paillard S."/>
            <person name="Juman I."/>
            <person name="Moroldo M."/>
            <person name="Scalabrin S."/>
            <person name="Canaguier A."/>
            <person name="Le Clainche I."/>
            <person name="Malacrida G."/>
            <person name="Durand E."/>
            <person name="Pesole G."/>
            <person name="Laucou V."/>
            <person name="Chatelet P."/>
            <person name="Merdinoglu D."/>
            <person name="Delledonne M."/>
            <person name="Pezzotti M."/>
            <person name="Lecharny A."/>
            <person name="Scarpelli C."/>
            <person name="Artiguenave F."/>
            <person name="Pe M.E."/>
            <person name="Valle G."/>
            <person name="Morgante M."/>
            <person name="Caboche M."/>
            <person name="Adam-Blondon A.-F."/>
            <person name="Weissenbach J."/>
            <person name="Quetier F."/>
            <person name="Wincker P."/>
        </authorList>
    </citation>
    <scope>NUCLEOTIDE SEQUENCE [LARGE SCALE GENOMIC DNA]</scope>
    <source>
        <strain evidence="8">cv. Pinot noir / PN40024</strain>
    </source>
</reference>
<dbReference type="FunFam" id="3.40.50.2000:FF:000046">
    <property type="entry name" value="alpha,alpha-trehalose-phosphate synthase [UDP-forming] 1"/>
    <property type="match status" value="1"/>
</dbReference>